<evidence type="ECO:0000313" key="4">
    <source>
        <dbReference type="Proteomes" id="UP000308549"/>
    </source>
</evidence>
<organism evidence="3 4">
    <name type="scientific">Salinomyces thailandicus</name>
    <dbReference type="NCBI Taxonomy" id="706561"/>
    <lineage>
        <taxon>Eukaryota</taxon>
        <taxon>Fungi</taxon>
        <taxon>Dikarya</taxon>
        <taxon>Ascomycota</taxon>
        <taxon>Pezizomycotina</taxon>
        <taxon>Dothideomycetes</taxon>
        <taxon>Dothideomycetidae</taxon>
        <taxon>Mycosphaerellales</taxon>
        <taxon>Teratosphaeriaceae</taxon>
        <taxon>Salinomyces</taxon>
    </lineage>
</organism>
<reference evidence="3 4" key="1">
    <citation type="submission" date="2017-03" db="EMBL/GenBank/DDBJ databases">
        <title>Genomes of endolithic fungi from Antarctica.</title>
        <authorList>
            <person name="Coleine C."/>
            <person name="Masonjones S."/>
            <person name="Stajich J.E."/>
        </authorList>
    </citation>
    <scope>NUCLEOTIDE SEQUENCE [LARGE SCALE GENOMIC DNA]</scope>
    <source>
        <strain evidence="3 4">CCFEE 6315</strain>
    </source>
</reference>
<proteinExistence type="predicted"/>
<dbReference type="PANTHER" id="PTHR36848">
    <property type="entry name" value="DNA-BINDING PROTEIN (PUTATIVE SECRETED PROTEIN)-RELATED"/>
    <property type="match status" value="1"/>
</dbReference>
<feature type="compositionally biased region" description="Basic residues" evidence="1">
    <location>
        <begin position="811"/>
        <end position="825"/>
    </location>
</feature>
<protein>
    <recommendedName>
        <fullName evidence="5">Secreted protein</fullName>
    </recommendedName>
</protein>
<sequence length="1019" mass="112699">MKLTSSTIIVFLVSLISARIEPRNTNPSTSAKIDRGTFENPSKWVRPKFRYWIPDASVDPAVVASDVRTAKDAGMGGLELLGYYLYGGPPSNGAGRGSAAPVDWAKCGFGTEAWRKIFEAFVQAIDDNDMILDFAIGPNQGAGVPAPENSDGLAWDVAAYNVSIPLGGSFDDLLPGWGTGELVAAVTGLVVDSVNVTRDDELAPDPGSLPGDYSLNRTQMTLSASSLADVTDRVSSGGRLTVDFAGRNTSGIGYTIFAIYQFRSDYRAQDGPLDLGGPQSVPMTPRQNGSWAVDHFSARGAKTTSDYWEQYLLAKSTLDVLNRVGTYAWEDSVEIEANVYWTPDFLAYFRDHHGYSLSRWLPVLFHRNGHYLNSNPDQWWITDEPDGGNSHIADYRATLADRYQAYLTTLNEWTAEYLGMEFSAQISYNLPMDMLENIPYADAPECESLDFSDLIDGYRQYAGPANLAERRIVSSECGAVRGEGFVQTIPELLWHAKRSWAGAINQFVFHGFPYSGDYGNTTWPVFSTFNYQYSDMHGAHRPDFFQYREAMDFVARNNWVAQAGTPKIDVAFWQKTTVYPGHIQLRTYEPTDLEEMGYTYEYLSPDNFDLPSAVVTNRVLAPDAQSFKAMVVRANDSLTIQGVERLVAWAHRGLPIILAGGIPELYVGTHNAMEMRKSQRSLRDAASLPNVHVTDSYFVASTLQSISVLPRTRIKAASPSNAKWYTNWRNDGENDYIYIYNDAIDFPQGQGGSEATIEFQSTGMPYEYDAWTGAQTPIACEASSNTTTLALRLAGNQSTIIAFHGAEHVSNHNRKSGHHGTRRHGTGHDRLQTCNPSNESYNADIAASITLRNWTLIAEHWDPPKDLYNITGGAHKHDTTHHLPHLVSWQDIDGLQNVSGRGYYSASFDWAPSPSFSKEANSAILDFGWVYDTLQASLNGHRLPPLDVTNPKINVKHWLVEGPNTLEAVVGTPLGNAMIPIWYQLYTSGEGPASDDASTVPPPVGQYGLQTDVTVTWFE</sequence>
<evidence type="ECO:0000256" key="2">
    <source>
        <dbReference type="SAM" id="SignalP"/>
    </source>
</evidence>
<keyword evidence="4" id="KW-1185">Reference proteome</keyword>
<dbReference type="Proteomes" id="UP000308549">
    <property type="component" value="Unassembled WGS sequence"/>
</dbReference>
<keyword evidence="2" id="KW-0732">Signal</keyword>
<comment type="caution">
    <text evidence="3">The sequence shown here is derived from an EMBL/GenBank/DDBJ whole genome shotgun (WGS) entry which is preliminary data.</text>
</comment>
<feature type="region of interest" description="Disordered" evidence="1">
    <location>
        <begin position="810"/>
        <end position="836"/>
    </location>
</feature>
<accession>A0A4U0TXY1</accession>
<gene>
    <name evidence="3" type="ORF">B0A50_04954</name>
</gene>
<feature type="chain" id="PRO_5020690570" description="Secreted protein" evidence="2">
    <location>
        <begin position="19"/>
        <end position="1019"/>
    </location>
</feature>
<dbReference type="OrthoDB" id="2588159at2759"/>
<evidence type="ECO:0008006" key="5">
    <source>
        <dbReference type="Google" id="ProtNLM"/>
    </source>
</evidence>
<dbReference type="InterPro" id="IPR053161">
    <property type="entry name" value="Ulvan_degrading_GH"/>
</dbReference>
<dbReference type="EMBL" id="NAJL01000023">
    <property type="protein sequence ID" value="TKA27343.1"/>
    <property type="molecule type" value="Genomic_DNA"/>
</dbReference>
<name>A0A4U0TXY1_9PEZI</name>
<dbReference type="PANTHER" id="PTHR36848:SF2">
    <property type="entry name" value="SECRETED PROTEIN"/>
    <property type="match status" value="1"/>
</dbReference>
<feature type="signal peptide" evidence="2">
    <location>
        <begin position="1"/>
        <end position="18"/>
    </location>
</feature>
<dbReference type="Pfam" id="PF17132">
    <property type="entry name" value="Glyco_hydro_106"/>
    <property type="match status" value="1"/>
</dbReference>
<dbReference type="AlphaFoldDB" id="A0A4U0TXY1"/>
<evidence type="ECO:0000313" key="3">
    <source>
        <dbReference type="EMBL" id="TKA27343.1"/>
    </source>
</evidence>
<evidence type="ECO:0000256" key="1">
    <source>
        <dbReference type="SAM" id="MobiDB-lite"/>
    </source>
</evidence>